<feature type="region of interest" description="Disordered" evidence="1">
    <location>
        <begin position="1"/>
        <end position="63"/>
    </location>
</feature>
<sequence>MLTAVGLGRGERGHTAGGNPDQTPNRRGPSHAGGNPDQTQPNCSGRTQARPDRAEPAPGLRPGMTAHLAQVSDVEKVGGVHFGQVGTGGSEA</sequence>
<organism evidence="2 3">
    <name type="scientific">Synaphobranchus kaupii</name>
    <name type="common">Kaup's arrowtooth eel</name>
    <dbReference type="NCBI Taxonomy" id="118154"/>
    <lineage>
        <taxon>Eukaryota</taxon>
        <taxon>Metazoa</taxon>
        <taxon>Chordata</taxon>
        <taxon>Craniata</taxon>
        <taxon>Vertebrata</taxon>
        <taxon>Euteleostomi</taxon>
        <taxon>Actinopterygii</taxon>
        <taxon>Neopterygii</taxon>
        <taxon>Teleostei</taxon>
        <taxon>Anguilliformes</taxon>
        <taxon>Synaphobranchidae</taxon>
        <taxon>Synaphobranchus</taxon>
    </lineage>
</organism>
<proteinExistence type="predicted"/>
<reference evidence="2" key="1">
    <citation type="journal article" date="2023" name="Science">
        <title>Genome structures resolve the early diversification of teleost fishes.</title>
        <authorList>
            <person name="Parey E."/>
            <person name="Louis A."/>
            <person name="Montfort J."/>
            <person name="Bouchez O."/>
            <person name="Roques C."/>
            <person name="Iampietro C."/>
            <person name="Lluch J."/>
            <person name="Castinel A."/>
            <person name="Donnadieu C."/>
            <person name="Desvignes T."/>
            <person name="Floi Bucao C."/>
            <person name="Jouanno E."/>
            <person name="Wen M."/>
            <person name="Mejri S."/>
            <person name="Dirks R."/>
            <person name="Jansen H."/>
            <person name="Henkel C."/>
            <person name="Chen W.J."/>
            <person name="Zahm M."/>
            <person name="Cabau C."/>
            <person name="Klopp C."/>
            <person name="Thompson A.W."/>
            <person name="Robinson-Rechavi M."/>
            <person name="Braasch I."/>
            <person name="Lecointre G."/>
            <person name="Bobe J."/>
            <person name="Postlethwait J.H."/>
            <person name="Berthelot C."/>
            <person name="Roest Crollius H."/>
            <person name="Guiguen Y."/>
        </authorList>
    </citation>
    <scope>NUCLEOTIDE SEQUENCE</scope>
    <source>
        <strain evidence="2">WJC10195</strain>
    </source>
</reference>
<keyword evidence="3" id="KW-1185">Reference proteome</keyword>
<evidence type="ECO:0000313" key="3">
    <source>
        <dbReference type="Proteomes" id="UP001152622"/>
    </source>
</evidence>
<dbReference type="EMBL" id="JAINUF010000005">
    <property type="protein sequence ID" value="KAJ8359712.1"/>
    <property type="molecule type" value="Genomic_DNA"/>
</dbReference>
<accession>A0A9Q1FJ90</accession>
<dbReference type="AlphaFoldDB" id="A0A9Q1FJ90"/>
<gene>
    <name evidence="2" type="ORF">SKAU_G00162370</name>
</gene>
<protein>
    <submittedName>
        <fullName evidence="2">Uncharacterized protein</fullName>
    </submittedName>
</protein>
<evidence type="ECO:0000313" key="2">
    <source>
        <dbReference type="EMBL" id="KAJ8359712.1"/>
    </source>
</evidence>
<dbReference type="Proteomes" id="UP001152622">
    <property type="component" value="Chromosome 5"/>
</dbReference>
<comment type="caution">
    <text evidence="2">The sequence shown here is derived from an EMBL/GenBank/DDBJ whole genome shotgun (WGS) entry which is preliminary data.</text>
</comment>
<feature type="compositionally biased region" description="Polar residues" evidence="1">
    <location>
        <begin position="36"/>
        <end position="47"/>
    </location>
</feature>
<evidence type="ECO:0000256" key="1">
    <source>
        <dbReference type="SAM" id="MobiDB-lite"/>
    </source>
</evidence>
<name>A0A9Q1FJ90_SYNKA</name>